<organism evidence="2 3">
    <name type="scientific">Mycetocola tolaasinivorans</name>
    <dbReference type="NCBI Taxonomy" id="76635"/>
    <lineage>
        <taxon>Bacteria</taxon>
        <taxon>Bacillati</taxon>
        <taxon>Actinomycetota</taxon>
        <taxon>Actinomycetes</taxon>
        <taxon>Micrococcales</taxon>
        <taxon>Microbacteriaceae</taxon>
        <taxon>Mycetocola</taxon>
    </lineage>
</organism>
<feature type="transmembrane region" description="Helical" evidence="1">
    <location>
        <begin position="36"/>
        <end position="54"/>
    </location>
</feature>
<accession>A0A3L7A6J7</accession>
<dbReference type="EMBL" id="RCUX01000006">
    <property type="protein sequence ID" value="RLP75705.1"/>
    <property type="molecule type" value="Genomic_DNA"/>
</dbReference>
<dbReference type="Proteomes" id="UP000272503">
    <property type="component" value="Unassembled WGS sequence"/>
</dbReference>
<feature type="transmembrane region" description="Helical" evidence="1">
    <location>
        <begin position="12"/>
        <end position="30"/>
    </location>
</feature>
<evidence type="ECO:0000313" key="3">
    <source>
        <dbReference type="Proteomes" id="UP000272503"/>
    </source>
</evidence>
<protein>
    <submittedName>
        <fullName evidence="2">Uncharacterized protein</fullName>
    </submittedName>
</protein>
<evidence type="ECO:0000256" key="1">
    <source>
        <dbReference type="SAM" id="Phobius"/>
    </source>
</evidence>
<feature type="transmembrane region" description="Helical" evidence="1">
    <location>
        <begin position="66"/>
        <end position="85"/>
    </location>
</feature>
<dbReference type="AlphaFoldDB" id="A0A3L7A6J7"/>
<gene>
    <name evidence="2" type="ORF">D9V32_09565</name>
</gene>
<name>A0A3L7A6J7_9MICO</name>
<keyword evidence="3" id="KW-1185">Reference proteome</keyword>
<evidence type="ECO:0000313" key="2">
    <source>
        <dbReference type="EMBL" id="RLP75705.1"/>
    </source>
</evidence>
<keyword evidence="1" id="KW-1133">Transmembrane helix</keyword>
<reference evidence="2 3" key="1">
    <citation type="submission" date="2018-10" db="EMBL/GenBank/DDBJ databases">
        <authorList>
            <person name="Li J."/>
        </authorList>
    </citation>
    <scope>NUCLEOTIDE SEQUENCE [LARGE SCALE GENOMIC DNA]</scope>
    <source>
        <strain evidence="2 3">IF 016277</strain>
    </source>
</reference>
<dbReference type="OrthoDB" id="5125396at2"/>
<sequence length="206" mass="21122">MDGARGKRLIRGLLAAGIATFVALLSHVGAGASMPGTVGILVPLVLSIVVSVFLTGRKLSATRLSLAVLISQAFFHVLFVLGAGGRVQNPPMGGPGHQHAPVDVDIVATVSAAEHAAHLGPLMWGAHALAAALTVLALYRGEAALRALFLLAALSIIAWLRALVSIAVPRRTRAAACPDTPHALVPLGVYVSTLAHRGPPEYALAA</sequence>
<dbReference type="RefSeq" id="WP_121648681.1">
    <property type="nucleotide sequence ID" value="NZ_RCUX01000006.1"/>
</dbReference>
<comment type="caution">
    <text evidence="2">The sequence shown here is derived from an EMBL/GenBank/DDBJ whole genome shotgun (WGS) entry which is preliminary data.</text>
</comment>
<feature type="transmembrane region" description="Helical" evidence="1">
    <location>
        <begin position="147"/>
        <end position="168"/>
    </location>
</feature>
<proteinExistence type="predicted"/>
<keyword evidence="1" id="KW-0812">Transmembrane</keyword>
<keyword evidence="1" id="KW-0472">Membrane</keyword>